<feature type="region of interest" description="Disordered" evidence="1">
    <location>
        <begin position="421"/>
        <end position="755"/>
    </location>
</feature>
<dbReference type="AlphaFoldDB" id="A0A8E2B5F7"/>
<dbReference type="PANTHER" id="PTHR12239">
    <property type="entry name" value="PROTEIN CBG20215-RELATED"/>
    <property type="match status" value="1"/>
</dbReference>
<name>A0A8E2B5F7_9APHY</name>
<feature type="compositionally biased region" description="Polar residues" evidence="1">
    <location>
        <begin position="593"/>
        <end position="623"/>
    </location>
</feature>
<reference evidence="2 3" key="1">
    <citation type="submission" date="2016-07" db="EMBL/GenBank/DDBJ databases">
        <title>Draft genome of the white-rot fungus Obba rivulosa 3A-2.</title>
        <authorList>
            <consortium name="DOE Joint Genome Institute"/>
            <person name="Miettinen O."/>
            <person name="Riley R."/>
            <person name="Acob R."/>
            <person name="Barry K."/>
            <person name="Cullen D."/>
            <person name="De Vries R."/>
            <person name="Hainaut M."/>
            <person name="Hatakka A."/>
            <person name="Henrissat B."/>
            <person name="Hilden K."/>
            <person name="Kuo R."/>
            <person name="Labutti K."/>
            <person name="Lipzen A."/>
            <person name="Makela M.R."/>
            <person name="Sandor L."/>
            <person name="Spatafora J.W."/>
            <person name="Grigoriev I.V."/>
            <person name="Hibbett D.S."/>
        </authorList>
    </citation>
    <scope>NUCLEOTIDE SEQUENCE [LARGE SCALE GENOMIC DNA]</scope>
    <source>
        <strain evidence="2 3">3A-2</strain>
    </source>
</reference>
<feature type="compositionally biased region" description="Polar residues" evidence="1">
    <location>
        <begin position="735"/>
        <end position="752"/>
    </location>
</feature>
<keyword evidence="3" id="KW-1185">Reference proteome</keyword>
<feature type="compositionally biased region" description="Low complexity" evidence="1">
    <location>
        <begin position="17"/>
        <end position="29"/>
    </location>
</feature>
<proteinExistence type="predicted"/>
<feature type="compositionally biased region" description="Low complexity" evidence="1">
    <location>
        <begin position="207"/>
        <end position="217"/>
    </location>
</feature>
<feature type="compositionally biased region" description="Basic and acidic residues" evidence="1">
    <location>
        <begin position="472"/>
        <end position="490"/>
    </location>
</feature>
<feature type="region of interest" description="Disordered" evidence="1">
    <location>
        <begin position="841"/>
        <end position="1143"/>
    </location>
</feature>
<dbReference type="InterPro" id="IPR052293">
    <property type="entry name" value="SRRP"/>
</dbReference>
<dbReference type="OrthoDB" id="2804767at2759"/>
<evidence type="ECO:0000256" key="1">
    <source>
        <dbReference type="SAM" id="MobiDB-lite"/>
    </source>
</evidence>
<feature type="compositionally biased region" description="Basic and acidic residues" evidence="1">
    <location>
        <begin position="331"/>
        <end position="385"/>
    </location>
</feature>
<dbReference type="PANTHER" id="PTHR12239:SF41">
    <property type="entry name" value="MEMBRANE ASSOCIATED PROTEIN, PUTATIVE-RELATED"/>
    <property type="match status" value="1"/>
</dbReference>
<evidence type="ECO:0000313" key="2">
    <source>
        <dbReference type="EMBL" id="OCH92295.1"/>
    </source>
</evidence>
<dbReference type="EMBL" id="KV722371">
    <property type="protein sequence ID" value="OCH92295.1"/>
    <property type="molecule type" value="Genomic_DNA"/>
</dbReference>
<feature type="compositionally biased region" description="Basic and acidic residues" evidence="1">
    <location>
        <begin position="498"/>
        <end position="509"/>
    </location>
</feature>
<evidence type="ECO:0000313" key="3">
    <source>
        <dbReference type="Proteomes" id="UP000250043"/>
    </source>
</evidence>
<feature type="compositionally biased region" description="Low complexity" evidence="1">
    <location>
        <begin position="517"/>
        <end position="535"/>
    </location>
</feature>
<feature type="compositionally biased region" description="Polar residues" evidence="1">
    <location>
        <begin position="539"/>
        <end position="552"/>
    </location>
</feature>
<feature type="region of interest" description="Disordered" evidence="1">
    <location>
        <begin position="1"/>
        <end position="29"/>
    </location>
</feature>
<feature type="compositionally biased region" description="Polar residues" evidence="1">
    <location>
        <begin position="649"/>
        <end position="673"/>
    </location>
</feature>
<feature type="compositionally biased region" description="Low complexity" evidence="1">
    <location>
        <begin position="624"/>
        <end position="635"/>
    </location>
</feature>
<feature type="compositionally biased region" description="Low complexity" evidence="1">
    <location>
        <begin position="1029"/>
        <end position="1046"/>
    </location>
</feature>
<feature type="region of interest" description="Disordered" evidence="1">
    <location>
        <begin position="329"/>
        <end position="385"/>
    </location>
</feature>
<gene>
    <name evidence="2" type="ORF">OBBRIDRAFT_791407</name>
</gene>
<protein>
    <submittedName>
        <fullName evidence="2">Uncharacterized protein</fullName>
    </submittedName>
</protein>
<feature type="compositionally biased region" description="Basic and acidic residues" evidence="1">
    <location>
        <begin position="421"/>
        <end position="464"/>
    </location>
</feature>
<sequence length="1143" mass="123403">MLSGAQKQSIPVKITAAASSSGPSPLSGFSFQIIGQEPALLKRLAPPSEIDNHLSSPTPSPPHSPKLGAMPTSRPSLLDLLGNTPNDVMGDDAHMQVEQPLSNSVDAIDIDMRGSANHAATILPSADLVTHALGQGERVAVSPAVGGLSASVTAGIAAAAASSPSPALSVGASSSQAPSIASIAAAAPAPPTSSATMSDVGFVPRQPGTSPAPHTSAPASADLYALLSQLAQEQADWSEIRALRERCREEHQELLARSEETIRVAQREKDQAIRVVSITDSAFEKLESLRAKQEHRLVLEKEKVERMLAEAQRLFEEMQRAEMQKMLEQQRQAEAERQAEAVRRAQAEAEAAEHERRRVALEDEQRRAAEEARREAEDVKKREAEERQRQVNELWRRAEEEREAAELRAEEQRKCEAEAARKVEAEKEREAMLKAEQTRKAEQARLKTEEEREAERKRQAELEARQALQRKQIQEDKERASAEQRERILSERQAVVRARLEKEKSKEKSATPPVNTSPAVQADSQPASSSSSKAKTLLQIDTSHSSSTTQGRPLSGGIMVNTTSPVGQNAPVASLPPKPLSPLEPKTRKGESNAGTGKTASPAQTTAIKSTAPQQSRNVAGNRSSKSSPTNTTSSIVNGKSLQPAAPQGTVSSFTKSEKASITQTPKRSSSVKQELLTPLLPKTDGKVPKGLKHSSSATPVLPKREQSLDYVDPSSKREAKVDPTVPAVAGNGPLSFSQRSGRATSQEQRQAAASAIAHGNINSAGFEAHSAVTALRAAEHMSATPPGLRPAPAPAVAASAQVSPSLAMRTADNAAGSMLTYPVMSAGEYQAYSDDLNAWNTTPVPDSYPPEDSPPLWRAGNTADDRREVSDVRQRYDRSPPSVNYERWYDHYSPTPTHPLFRREISPPNPRKRPRDNETSYSNGSYDESSSRAPRRQRMSPPDDNSHRRRTTVPERRTERRRSRSPPVTGNYSRDAAPEYATAGPSYPLTYPPPAMTSDLHPVRAAPEIGEYAPANAHVDDYDRRRVASGPSSAARQPQASRSRGPATGSAPDTSAEQHTPELLLRMSDPKQQRRAPAKAARGGNGNDFAAGRQDDGQQPMQPPRSRGRGGNTGASRSGARPRDLASRMSSGKALALEARLS</sequence>
<feature type="region of interest" description="Disordered" evidence="1">
    <location>
        <begin position="189"/>
        <end position="217"/>
    </location>
</feature>
<organism evidence="2 3">
    <name type="scientific">Obba rivulosa</name>
    <dbReference type="NCBI Taxonomy" id="1052685"/>
    <lineage>
        <taxon>Eukaryota</taxon>
        <taxon>Fungi</taxon>
        <taxon>Dikarya</taxon>
        <taxon>Basidiomycota</taxon>
        <taxon>Agaricomycotina</taxon>
        <taxon>Agaricomycetes</taxon>
        <taxon>Polyporales</taxon>
        <taxon>Gelatoporiaceae</taxon>
        <taxon>Obba</taxon>
    </lineage>
</organism>
<dbReference type="Proteomes" id="UP000250043">
    <property type="component" value="Unassembled WGS sequence"/>
</dbReference>
<accession>A0A8E2B5F7</accession>
<feature type="region of interest" description="Disordered" evidence="1">
    <location>
        <begin position="42"/>
        <end position="71"/>
    </location>
</feature>
<feature type="compositionally biased region" description="Basic and acidic residues" evidence="1">
    <location>
        <begin position="864"/>
        <end position="879"/>
    </location>
</feature>